<sequence length="127" mass="15287">MYYEQQINRNNFEFFIYEAFALKQFDWVVSTEILEEYAEKLCEFYSEPTADYVLDMLCNANNTIFAEPYYQWDLITIDQDDNKFSNLALSVNAHCLVTYDKHFDIFKTLDFPKLNVLNPKQFKRLLE</sequence>
<reference evidence="2 3" key="1">
    <citation type="submission" date="2018-05" db="EMBL/GenBank/DDBJ databases">
        <title>Genomic Encyclopedia of Archaeal and Bacterial Type Strains, Phase II (KMG-II): from individual species to whole genera.</title>
        <authorList>
            <person name="Goeker M."/>
        </authorList>
    </citation>
    <scope>NUCLEOTIDE SEQUENCE [LARGE SCALE GENOMIC DNA]</scope>
    <source>
        <strain evidence="2 3">DSM 22214</strain>
    </source>
</reference>
<comment type="caution">
    <text evidence="2">The sequence shown here is derived from an EMBL/GenBank/DDBJ whole genome shotgun (WGS) entry which is preliminary data.</text>
</comment>
<organism evidence="2 3">
    <name type="scientific">Arcicella aurantiaca</name>
    <dbReference type="NCBI Taxonomy" id="591202"/>
    <lineage>
        <taxon>Bacteria</taxon>
        <taxon>Pseudomonadati</taxon>
        <taxon>Bacteroidota</taxon>
        <taxon>Cytophagia</taxon>
        <taxon>Cytophagales</taxon>
        <taxon>Flectobacillaceae</taxon>
        <taxon>Arcicella</taxon>
    </lineage>
</organism>
<evidence type="ECO:0000313" key="2">
    <source>
        <dbReference type="EMBL" id="PWK26224.1"/>
    </source>
</evidence>
<keyword evidence="3" id="KW-1185">Reference proteome</keyword>
<dbReference type="InterPro" id="IPR002850">
    <property type="entry name" value="PIN_toxin-like"/>
</dbReference>
<evidence type="ECO:0000259" key="1">
    <source>
        <dbReference type="Pfam" id="PF13470"/>
    </source>
</evidence>
<dbReference type="OrthoDB" id="9802590at2"/>
<proteinExistence type="predicted"/>
<gene>
    <name evidence="2" type="ORF">LV89_02705</name>
</gene>
<name>A0A316E720_9BACT</name>
<dbReference type="AlphaFoldDB" id="A0A316E720"/>
<accession>A0A316E720</accession>
<dbReference type="Pfam" id="PF13470">
    <property type="entry name" value="PIN_3"/>
    <property type="match status" value="1"/>
</dbReference>
<dbReference type="RefSeq" id="WP_109743426.1">
    <property type="nucleotide sequence ID" value="NZ_QGGO01000013.1"/>
</dbReference>
<dbReference type="PANTHER" id="PTHR34610">
    <property type="entry name" value="SSL7007 PROTEIN"/>
    <property type="match status" value="1"/>
</dbReference>
<feature type="domain" description="PIN" evidence="1">
    <location>
        <begin position="15"/>
        <end position="102"/>
    </location>
</feature>
<protein>
    <submittedName>
        <fullName evidence="2">Putative nucleic acid-binding protein</fullName>
    </submittedName>
</protein>
<dbReference type="EMBL" id="QGGO01000013">
    <property type="protein sequence ID" value="PWK26224.1"/>
    <property type="molecule type" value="Genomic_DNA"/>
</dbReference>
<dbReference type="PANTHER" id="PTHR34610:SF3">
    <property type="entry name" value="SSL7007 PROTEIN"/>
    <property type="match status" value="1"/>
</dbReference>
<dbReference type="InterPro" id="IPR002716">
    <property type="entry name" value="PIN_dom"/>
</dbReference>
<evidence type="ECO:0000313" key="3">
    <source>
        <dbReference type="Proteomes" id="UP000245489"/>
    </source>
</evidence>
<dbReference type="Proteomes" id="UP000245489">
    <property type="component" value="Unassembled WGS sequence"/>
</dbReference>